<evidence type="ECO:0000256" key="13">
    <source>
        <dbReference type="PIRSR" id="PIRSR001174-2"/>
    </source>
</evidence>
<protein>
    <recommendedName>
        <fullName evidence="10 11">Lon protease</fullName>
        <ecNumber evidence="10 11">3.4.21.53</ecNumber>
    </recommendedName>
    <alternativeName>
        <fullName evidence="10">ATP-dependent protease La</fullName>
    </alternativeName>
</protein>
<accession>L9U5X4</accession>
<dbReference type="SUPFAM" id="SSF88697">
    <property type="entry name" value="PUA domain-like"/>
    <property type="match status" value="1"/>
</dbReference>
<name>L9U5X4_9GAMM</name>
<dbReference type="GO" id="GO:0004252">
    <property type="term" value="F:serine-type endopeptidase activity"/>
    <property type="evidence" value="ECO:0007669"/>
    <property type="project" value="UniProtKB-UniRule"/>
</dbReference>
<evidence type="ECO:0000256" key="5">
    <source>
        <dbReference type="ARBA" id="ARBA00022801"/>
    </source>
</evidence>
<dbReference type="GO" id="GO:0005737">
    <property type="term" value="C:cytoplasm"/>
    <property type="evidence" value="ECO:0007669"/>
    <property type="project" value="UniProtKB-SubCell"/>
</dbReference>
<gene>
    <name evidence="10" type="primary">lon</name>
    <name evidence="19" type="ORF">HALTITAN_3028</name>
</gene>
<organism evidence="19 20">
    <name type="scientific">Vreelandella titanicae BH1</name>
    <dbReference type="NCBI Taxonomy" id="1204738"/>
    <lineage>
        <taxon>Bacteria</taxon>
        <taxon>Pseudomonadati</taxon>
        <taxon>Pseudomonadota</taxon>
        <taxon>Gammaproteobacteria</taxon>
        <taxon>Oceanospirillales</taxon>
        <taxon>Halomonadaceae</taxon>
        <taxon>Vreelandella</taxon>
    </lineage>
</organism>
<dbReference type="InterPro" id="IPR003111">
    <property type="entry name" value="Lon_prtase_N"/>
</dbReference>
<dbReference type="InterPro" id="IPR008268">
    <property type="entry name" value="Peptidase_S16_AS"/>
</dbReference>
<evidence type="ECO:0000259" key="18">
    <source>
        <dbReference type="PROSITE" id="PS51787"/>
    </source>
</evidence>
<dbReference type="SUPFAM" id="SSF52540">
    <property type="entry name" value="P-loop containing nucleoside triphosphate hydrolases"/>
    <property type="match status" value="1"/>
</dbReference>
<dbReference type="Gene3D" id="3.30.230.10">
    <property type="match status" value="1"/>
</dbReference>
<comment type="subunit">
    <text evidence="10 11">Homohexamer. Organized in a ring with a central cavity.</text>
</comment>
<dbReference type="Gene3D" id="1.20.58.1480">
    <property type="match status" value="1"/>
</dbReference>
<dbReference type="GO" id="GO:0004176">
    <property type="term" value="F:ATP-dependent peptidase activity"/>
    <property type="evidence" value="ECO:0007669"/>
    <property type="project" value="UniProtKB-UniRule"/>
</dbReference>
<keyword evidence="4 10" id="KW-0547">Nucleotide-binding</keyword>
<dbReference type="PANTHER" id="PTHR43718:SF2">
    <property type="entry name" value="LON PROTEASE HOMOLOG, MITOCHONDRIAL"/>
    <property type="match status" value="1"/>
</dbReference>
<dbReference type="InterPro" id="IPR046336">
    <property type="entry name" value="Lon_prtase_N_sf"/>
</dbReference>
<evidence type="ECO:0000256" key="8">
    <source>
        <dbReference type="ARBA" id="ARBA00023016"/>
    </source>
</evidence>
<dbReference type="GO" id="GO:0005524">
    <property type="term" value="F:ATP binding"/>
    <property type="evidence" value="ECO:0007669"/>
    <property type="project" value="UniProtKB-UniRule"/>
</dbReference>
<feature type="domain" description="Lon N-terminal" evidence="18">
    <location>
        <begin position="111"/>
        <end position="307"/>
    </location>
</feature>
<dbReference type="Gene3D" id="1.10.8.60">
    <property type="match status" value="1"/>
</dbReference>
<keyword evidence="6 10" id="KW-0720">Serine protease</keyword>
<evidence type="ECO:0000256" key="6">
    <source>
        <dbReference type="ARBA" id="ARBA00022825"/>
    </source>
</evidence>
<dbReference type="NCBIfam" id="TIGR00763">
    <property type="entry name" value="lon"/>
    <property type="match status" value="1"/>
</dbReference>
<dbReference type="Pfam" id="PF05362">
    <property type="entry name" value="Lon_C"/>
    <property type="match status" value="1"/>
</dbReference>
<evidence type="ECO:0000256" key="14">
    <source>
        <dbReference type="PROSITE-ProRule" id="PRU01122"/>
    </source>
</evidence>
<feature type="region of interest" description="Disordered" evidence="16">
    <location>
        <begin position="35"/>
        <end position="97"/>
    </location>
</feature>
<dbReference type="AlphaFoldDB" id="L9U5X4"/>
<dbReference type="Pfam" id="PF22667">
    <property type="entry name" value="Lon_lid"/>
    <property type="match status" value="1"/>
</dbReference>
<comment type="caution">
    <text evidence="19">The sequence shown here is derived from an EMBL/GenBank/DDBJ whole genome shotgun (WGS) entry which is preliminary data.</text>
</comment>
<evidence type="ECO:0000256" key="4">
    <source>
        <dbReference type="ARBA" id="ARBA00022741"/>
    </source>
</evidence>
<evidence type="ECO:0000256" key="3">
    <source>
        <dbReference type="ARBA" id="ARBA00022670"/>
    </source>
</evidence>
<dbReference type="InterPro" id="IPR003959">
    <property type="entry name" value="ATPase_AAA_core"/>
</dbReference>
<keyword evidence="3 10" id="KW-0645">Protease</keyword>
<dbReference type="FunFam" id="1.20.5.5270:FF:000001">
    <property type="entry name" value="Lon protease homolog, mitochondrial"/>
    <property type="match status" value="1"/>
</dbReference>
<dbReference type="CDD" id="cd19500">
    <property type="entry name" value="RecA-like_Lon"/>
    <property type="match status" value="1"/>
</dbReference>
<keyword evidence="5 10" id="KW-0378">Hydrolase</keyword>
<evidence type="ECO:0000313" key="19">
    <source>
        <dbReference type="EMBL" id="ELY20305.1"/>
    </source>
</evidence>
<dbReference type="PANTHER" id="PTHR43718">
    <property type="entry name" value="LON PROTEASE"/>
    <property type="match status" value="1"/>
</dbReference>
<evidence type="ECO:0000256" key="11">
    <source>
        <dbReference type="PIRNR" id="PIRNR001174"/>
    </source>
</evidence>
<evidence type="ECO:0000256" key="15">
    <source>
        <dbReference type="RuleBase" id="RU000591"/>
    </source>
</evidence>
<keyword evidence="7 10" id="KW-0067">ATP-binding</keyword>
<feature type="domain" description="Lon proteolytic" evidence="17">
    <location>
        <begin position="694"/>
        <end position="876"/>
    </location>
</feature>
<dbReference type="GO" id="GO:0034605">
    <property type="term" value="P:cellular response to heat"/>
    <property type="evidence" value="ECO:0007669"/>
    <property type="project" value="UniProtKB-UniRule"/>
</dbReference>
<dbReference type="InterPro" id="IPR027543">
    <property type="entry name" value="Lon_bac"/>
</dbReference>
<evidence type="ECO:0000256" key="1">
    <source>
        <dbReference type="ARBA" id="ARBA00004496"/>
    </source>
</evidence>
<comment type="induction">
    <text evidence="10">By heat shock.</text>
</comment>
<evidence type="ECO:0000256" key="7">
    <source>
        <dbReference type="ARBA" id="ARBA00022840"/>
    </source>
</evidence>
<reference evidence="19 20" key="1">
    <citation type="journal article" date="2013" name="Genome Announc.">
        <title>Draft Genome of the Marine Gammaproteobacterium Halomonas titanicae.</title>
        <authorList>
            <person name="Sanchez-Porro C."/>
            <person name="de la Haba R.R."/>
            <person name="Cruz-Hernandez N."/>
            <person name="Gonzalez J.M."/>
            <person name="Reyes-Guirao C."/>
            <person name="Navarro-Sampedro L."/>
            <person name="Carballo M."/>
            <person name="Ventosa A."/>
        </authorList>
    </citation>
    <scope>NUCLEOTIDE SEQUENCE [LARGE SCALE GENOMIC DNA]</scope>
    <source>
        <strain evidence="19 20">BH1</strain>
    </source>
</reference>
<proteinExistence type="evidence at transcript level"/>
<evidence type="ECO:0000256" key="9">
    <source>
        <dbReference type="ARBA" id="ARBA00050665"/>
    </source>
</evidence>
<dbReference type="Pfam" id="PF00004">
    <property type="entry name" value="AAA"/>
    <property type="match status" value="1"/>
</dbReference>
<evidence type="ECO:0000256" key="2">
    <source>
        <dbReference type="ARBA" id="ARBA00022490"/>
    </source>
</evidence>
<dbReference type="InterPro" id="IPR015947">
    <property type="entry name" value="PUA-like_sf"/>
</dbReference>
<dbReference type="FunFam" id="3.40.50.300:FF:000021">
    <property type="entry name" value="Lon protease homolog"/>
    <property type="match status" value="1"/>
</dbReference>
<feature type="binding site" evidence="10 13">
    <location>
        <begin position="460"/>
        <end position="467"/>
    </location>
    <ligand>
        <name>ATP</name>
        <dbReference type="ChEBI" id="CHEBI:30616"/>
    </ligand>
</feature>
<dbReference type="InterPro" id="IPR004815">
    <property type="entry name" value="Lon_bac/euk-typ"/>
</dbReference>
<evidence type="ECO:0000256" key="10">
    <source>
        <dbReference type="HAMAP-Rule" id="MF_01973"/>
    </source>
</evidence>
<dbReference type="PROSITE" id="PS51787">
    <property type="entry name" value="LON_N"/>
    <property type="match status" value="1"/>
</dbReference>
<dbReference type="PROSITE" id="PS51786">
    <property type="entry name" value="LON_PROTEOLYTIC"/>
    <property type="match status" value="1"/>
</dbReference>
<dbReference type="Pfam" id="PF02190">
    <property type="entry name" value="LON_substr_bdg"/>
    <property type="match status" value="1"/>
</dbReference>
<dbReference type="SMART" id="SM00382">
    <property type="entry name" value="AAA"/>
    <property type="match status" value="1"/>
</dbReference>
<dbReference type="InterPro" id="IPR008269">
    <property type="entry name" value="Lon_proteolytic"/>
</dbReference>
<dbReference type="Gene3D" id="2.30.130.40">
    <property type="entry name" value="LON domain-like"/>
    <property type="match status" value="1"/>
</dbReference>
<evidence type="ECO:0000256" key="16">
    <source>
        <dbReference type="SAM" id="MobiDB-lite"/>
    </source>
</evidence>
<comment type="similarity">
    <text evidence="10 11 14 15">Belongs to the peptidase S16 family.</text>
</comment>
<dbReference type="PRINTS" id="PR00830">
    <property type="entry name" value="ENDOLAPTASE"/>
</dbReference>
<dbReference type="SUPFAM" id="SSF54211">
    <property type="entry name" value="Ribosomal protein S5 domain 2-like"/>
    <property type="match status" value="1"/>
</dbReference>
<dbReference type="InterPro" id="IPR027417">
    <property type="entry name" value="P-loop_NTPase"/>
</dbReference>
<dbReference type="SMART" id="SM00464">
    <property type="entry name" value="LON"/>
    <property type="match status" value="1"/>
</dbReference>
<evidence type="ECO:0000256" key="12">
    <source>
        <dbReference type="PIRSR" id="PIRSR001174-1"/>
    </source>
</evidence>
<dbReference type="GO" id="GO:0016887">
    <property type="term" value="F:ATP hydrolysis activity"/>
    <property type="evidence" value="ECO:0007669"/>
    <property type="project" value="UniProtKB-UniRule"/>
</dbReference>
<dbReference type="PATRIC" id="fig|1204738.3.peg.4541"/>
<feature type="compositionally biased region" description="Basic and acidic residues" evidence="16">
    <location>
        <begin position="72"/>
        <end position="83"/>
    </location>
</feature>
<dbReference type="Gene3D" id="1.20.5.5270">
    <property type="match status" value="1"/>
</dbReference>
<comment type="function">
    <text evidence="10">ATP-dependent serine protease that mediates the selective degradation of mutant and abnormal proteins as well as certain short-lived regulatory proteins. Required for cellular homeostasis and for survival from DNA damage and developmental changes induced by stress. Degrades polypeptides processively to yield small peptide fragments that are 5 to 10 amino acids long. Binds to DNA in a double-stranded, site-specific manner.</text>
</comment>
<evidence type="ECO:0000259" key="17">
    <source>
        <dbReference type="PROSITE" id="PS51786"/>
    </source>
</evidence>
<dbReference type="PROSITE" id="PS01046">
    <property type="entry name" value="LON_SER"/>
    <property type="match status" value="1"/>
</dbReference>
<dbReference type="InterPro" id="IPR027065">
    <property type="entry name" value="Lon_Prtase"/>
</dbReference>
<dbReference type="InterPro" id="IPR020568">
    <property type="entry name" value="Ribosomal_Su5_D2-typ_SF"/>
</dbReference>
<dbReference type="InterPro" id="IPR014721">
    <property type="entry name" value="Ribsml_uS5_D2-typ_fold_subgr"/>
</dbReference>
<feature type="active site" evidence="10 12">
    <location>
        <position position="782"/>
    </location>
</feature>
<feature type="active site" evidence="10 12">
    <location>
        <position position="825"/>
    </location>
</feature>
<evidence type="ECO:0000313" key="20">
    <source>
        <dbReference type="Proteomes" id="UP000011651"/>
    </source>
</evidence>
<dbReference type="EMBL" id="AOPO01000021">
    <property type="protein sequence ID" value="ELY20305.1"/>
    <property type="molecule type" value="Genomic_DNA"/>
</dbReference>
<keyword evidence="8 10" id="KW-0346">Stress response</keyword>
<sequence length="877" mass="98396">MKFWPTARIPWTTLGGSHRRYRFIGGRMSDQDYEHDAEHLDWQLDDEQSSTTDDTPGSEESSEDSGANHSNEQTEKSSQEPDSKQGGSEYRSDGERVNSLVPASEMLPERIYLLPIHNRPFFPAQVQPLVINRERWEETMRRVGNTPHHTLGVAFVGEQGVTSLDHEGFPEIGTAVKVHKLKGEDDQIQFIAQGLQRFKITRWLSKEPPYLVEVTYPKEPVDAENEETRAYAMAIINGIKELLPINPLYGEELKHYLNRFSPHQPGPLTDFAAAITSAKGPELQDVLATLSVEERMQKVLPLLRKEIDVALLQGEISEQVNAQMQDRQREFFLREQLKVIQRELGISKGDRENDVDTFRARLESLVVPERVQSRIDDELNKLSVLETGSPEYGTTRNYLDWLTSLPWGVTSQDQLDLPHARQVLDRDHDGLKDVKERIIEFLAEGTFKGDVGGSIVLLVGPPGVGKTSIGRSIAEALGRQFYRFSVGGMRDEAEIKGHRRTYVGAMPGKLVQAFKEVEVENPVIMLDEIDKLGQSFQGDPASALLEVLDPEQNVDFLDHYLDVRMDLSKVLFICTANTLDSIPGPLLDRMEQIRLSGYIAEEKLAIAKHHLWPKLLKRDNLTKKRISLSDAALKQVIEGYAREAGVRQLEKQLHRIVRKSAVKLLEEESETVKISVKNLEEFLGAPIFRKEKVLTGEGVVTGLAWTSMGGATLPIEAGKVHSLDRGFKLTGKLGEVMQESANIAYSYTLGHLQEYGADTDFFDSAFVHLHVPEGATPKDGPSAGVTMTTALLSLAKHHAIDRPLAMTGELTLTGQVLPVGGIREKVIAARRSDIFELILPDANKRDYEELPDYLKEGMTVHFAKRYRDVADVVFGRK</sequence>
<dbReference type="GO" id="GO:0006515">
    <property type="term" value="P:protein quality control for misfolded or incompletely synthesized proteins"/>
    <property type="evidence" value="ECO:0007669"/>
    <property type="project" value="UniProtKB-UniRule"/>
</dbReference>
<keyword evidence="2 10" id="KW-0963">Cytoplasm</keyword>
<dbReference type="HAMAP" id="MF_01973">
    <property type="entry name" value="lon_bact"/>
    <property type="match status" value="1"/>
</dbReference>
<comment type="subcellular location">
    <subcellularLocation>
        <location evidence="1 10 11">Cytoplasm</location>
    </subcellularLocation>
</comment>
<dbReference type="InterPro" id="IPR054594">
    <property type="entry name" value="Lon_lid"/>
</dbReference>
<dbReference type="Proteomes" id="UP000011651">
    <property type="component" value="Unassembled WGS sequence"/>
</dbReference>
<comment type="catalytic activity">
    <reaction evidence="9 10 11 14">
        <text>Hydrolysis of proteins in presence of ATP.</text>
        <dbReference type="EC" id="3.4.21.53"/>
    </reaction>
</comment>
<dbReference type="GO" id="GO:0043565">
    <property type="term" value="F:sequence-specific DNA binding"/>
    <property type="evidence" value="ECO:0007669"/>
    <property type="project" value="UniProtKB-UniRule"/>
</dbReference>
<dbReference type="EC" id="3.4.21.53" evidence="10 11"/>
<dbReference type="Gene3D" id="3.40.50.300">
    <property type="entry name" value="P-loop containing nucleotide triphosphate hydrolases"/>
    <property type="match status" value="1"/>
</dbReference>
<dbReference type="InterPro" id="IPR003593">
    <property type="entry name" value="AAA+_ATPase"/>
</dbReference>
<dbReference type="PIRSF" id="PIRSF001174">
    <property type="entry name" value="Lon_proteas"/>
    <property type="match status" value="1"/>
</dbReference>